<keyword evidence="11 14" id="KW-0472">Membrane</keyword>
<dbReference type="RefSeq" id="WP_149522294.1">
    <property type="nucleotide sequence ID" value="NZ_VTOU01000002.1"/>
</dbReference>
<feature type="domain" description="Cytochrome b561 bacterial/Ni-hydrogenase" evidence="15">
    <location>
        <begin position="17"/>
        <end position="195"/>
    </location>
</feature>
<feature type="transmembrane region" description="Helical" evidence="14">
    <location>
        <begin position="159"/>
        <end position="179"/>
    </location>
</feature>
<reference evidence="16 17" key="1">
    <citation type="submission" date="2019-08" db="EMBL/GenBank/DDBJ databases">
        <authorList>
            <person name="Wang G."/>
            <person name="Xu Z."/>
        </authorList>
    </citation>
    <scope>NUCLEOTIDE SEQUENCE [LARGE SCALE GENOMIC DNA]</scope>
    <source>
        <strain evidence="16 17">ZX</strain>
    </source>
</reference>
<keyword evidence="4" id="KW-1003">Cell membrane</keyword>
<feature type="transmembrane region" description="Helical" evidence="14">
    <location>
        <begin position="95"/>
        <end position="119"/>
    </location>
</feature>
<comment type="caution">
    <text evidence="16">The sequence shown here is derived from an EMBL/GenBank/DDBJ whole genome shotgun (WGS) entry which is preliminary data.</text>
</comment>
<evidence type="ECO:0000313" key="16">
    <source>
        <dbReference type="EMBL" id="TZG28087.1"/>
    </source>
</evidence>
<feature type="transmembrane region" description="Helical" evidence="14">
    <location>
        <begin position="21"/>
        <end position="41"/>
    </location>
</feature>
<dbReference type="GO" id="GO:0022904">
    <property type="term" value="P:respiratory electron transport chain"/>
    <property type="evidence" value="ECO:0007669"/>
    <property type="project" value="InterPro"/>
</dbReference>
<evidence type="ECO:0000256" key="8">
    <source>
        <dbReference type="ARBA" id="ARBA00022982"/>
    </source>
</evidence>
<keyword evidence="3" id="KW-0813">Transport</keyword>
<dbReference type="EMBL" id="VTOU01000002">
    <property type="protein sequence ID" value="TZG28087.1"/>
    <property type="molecule type" value="Genomic_DNA"/>
</dbReference>
<dbReference type="GO" id="GO:0046872">
    <property type="term" value="F:metal ion binding"/>
    <property type="evidence" value="ECO:0007669"/>
    <property type="project" value="UniProtKB-KW"/>
</dbReference>
<comment type="similarity">
    <text evidence="12">Belongs to the cytochrome b561 family.</text>
</comment>
<dbReference type="GO" id="GO:0020037">
    <property type="term" value="F:heme binding"/>
    <property type="evidence" value="ECO:0007669"/>
    <property type="project" value="TreeGrafter"/>
</dbReference>
<accession>A0A5D9C9X9</accession>
<sequence>MIEAIRAWAAQHTSEGRYSPVGQIFHWVMAALITFQLYWGWHMSRLPVGGEKLSGYLVHAELGLLMLVLALLRFLWRMIVPGPVNDADRLGWQTWAAHVTHVLFYICFFGLPLSGWAMWSALDPDLPLAVAGVIPWPQMPFETLPGWIQWIVLDWAEDIHVVLIVVLLVMIPLHVGAALKHHFWDKHDVLRGMLPDLNEDEVREEPRHGLTPREPAPEKTGG</sequence>
<evidence type="ECO:0000256" key="10">
    <source>
        <dbReference type="ARBA" id="ARBA00023004"/>
    </source>
</evidence>
<keyword evidence="9 14" id="KW-1133">Transmembrane helix</keyword>
<evidence type="ECO:0000256" key="11">
    <source>
        <dbReference type="ARBA" id="ARBA00023136"/>
    </source>
</evidence>
<feature type="region of interest" description="Disordered" evidence="13">
    <location>
        <begin position="201"/>
        <end position="222"/>
    </location>
</feature>
<evidence type="ECO:0000256" key="5">
    <source>
        <dbReference type="ARBA" id="ARBA00022617"/>
    </source>
</evidence>
<comment type="cofactor">
    <cofactor evidence="1">
        <name>heme b</name>
        <dbReference type="ChEBI" id="CHEBI:60344"/>
    </cofactor>
</comment>
<keyword evidence="6 14" id="KW-0812">Transmembrane</keyword>
<keyword evidence="17" id="KW-1185">Reference proteome</keyword>
<evidence type="ECO:0000256" key="1">
    <source>
        <dbReference type="ARBA" id="ARBA00001970"/>
    </source>
</evidence>
<keyword evidence="8" id="KW-0249">Electron transport</keyword>
<evidence type="ECO:0000256" key="7">
    <source>
        <dbReference type="ARBA" id="ARBA00022723"/>
    </source>
</evidence>
<evidence type="ECO:0000256" key="3">
    <source>
        <dbReference type="ARBA" id="ARBA00022448"/>
    </source>
</evidence>
<comment type="subcellular location">
    <subcellularLocation>
        <location evidence="2">Cell membrane</location>
        <topology evidence="2">Multi-pass membrane protein</topology>
    </subcellularLocation>
</comment>
<dbReference type="Pfam" id="PF01292">
    <property type="entry name" value="Ni_hydr_CYTB"/>
    <property type="match status" value="1"/>
</dbReference>
<evidence type="ECO:0000256" key="4">
    <source>
        <dbReference type="ARBA" id="ARBA00022475"/>
    </source>
</evidence>
<dbReference type="AlphaFoldDB" id="A0A5D9C9X9"/>
<dbReference type="PANTHER" id="PTHR30529">
    <property type="entry name" value="CYTOCHROME B561"/>
    <property type="match status" value="1"/>
</dbReference>
<keyword evidence="10" id="KW-0408">Iron</keyword>
<dbReference type="Proteomes" id="UP000322077">
    <property type="component" value="Unassembled WGS sequence"/>
</dbReference>
<dbReference type="GO" id="GO:0005886">
    <property type="term" value="C:plasma membrane"/>
    <property type="evidence" value="ECO:0007669"/>
    <property type="project" value="UniProtKB-SubCell"/>
</dbReference>
<evidence type="ECO:0000256" key="13">
    <source>
        <dbReference type="SAM" id="MobiDB-lite"/>
    </source>
</evidence>
<evidence type="ECO:0000256" key="14">
    <source>
        <dbReference type="SAM" id="Phobius"/>
    </source>
</evidence>
<evidence type="ECO:0000256" key="2">
    <source>
        <dbReference type="ARBA" id="ARBA00004651"/>
    </source>
</evidence>
<dbReference type="PANTHER" id="PTHR30529:SF1">
    <property type="entry name" value="CYTOCHROME B561 HOMOLOG 2"/>
    <property type="match status" value="1"/>
</dbReference>
<keyword evidence="5" id="KW-0349">Heme</keyword>
<evidence type="ECO:0000259" key="15">
    <source>
        <dbReference type="Pfam" id="PF01292"/>
    </source>
</evidence>
<dbReference type="InterPro" id="IPR011577">
    <property type="entry name" value="Cyt_b561_bac/Ni-Hgenase"/>
</dbReference>
<keyword evidence="7" id="KW-0479">Metal-binding</keyword>
<dbReference type="InterPro" id="IPR052168">
    <property type="entry name" value="Cytochrome_b561_oxidase"/>
</dbReference>
<protein>
    <submittedName>
        <fullName evidence="16">Cytochrome b</fullName>
    </submittedName>
</protein>
<dbReference type="SUPFAM" id="SSF81342">
    <property type="entry name" value="Transmembrane di-heme cytochromes"/>
    <property type="match status" value="1"/>
</dbReference>
<evidence type="ECO:0000313" key="17">
    <source>
        <dbReference type="Proteomes" id="UP000322077"/>
    </source>
</evidence>
<feature type="transmembrane region" description="Helical" evidence="14">
    <location>
        <begin position="53"/>
        <end position="75"/>
    </location>
</feature>
<gene>
    <name evidence="16" type="ORF">FYJ91_06705</name>
</gene>
<organism evidence="16 17">
    <name type="scientific">Sphingomonas montanisoli</name>
    <dbReference type="NCBI Taxonomy" id="2606412"/>
    <lineage>
        <taxon>Bacteria</taxon>
        <taxon>Pseudomonadati</taxon>
        <taxon>Pseudomonadota</taxon>
        <taxon>Alphaproteobacteria</taxon>
        <taxon>Sphingomonadales</taxon>
        <taxon>Sphingomonadaceae</taxon>
        <taxon>Sphingomonas</taxon>
    </lineage>
</organism>
<proteinExistence type="inferred from homology"/>
<evidence type="ECO:0000256" key="6">
    <source>
        <dbReference type="ARBA" id="ARBA00022692"/>
    </source>
</evidence>
<evidence type="ECO:0000256" key="9">
    <source>
        <dbReference type="ARBA" id="ARBA00022989"/>
    </source>
</evidence>
<dbReference type="InterPro" id="IPR016174">
    <property type="entry name" value="Di-haem_cyt_TM"/>
</dbReference>
<evidence type="ECO:0000256" key="12">
    <source>
        <dbReference type="ARBA" id="ARBA00037975"/>
    </source>
</evidence>
<name>A0A5D9C9X9_9SPHN</name>
<dbReference type="GO" id="GO:0009055">
    <property type="term" value="F:electron transfer activity"/>
    <property type="evidence" value="ECO:0007669"/>
    <property type="project" value="InterPro"/>
</dbReference>